<dbReference type="AlphaFoldDB" id="A0AAN9URZ1"/>
<comment type="caution">
    <text evidence="1">The sequence shown here is derived from an EMBL/GenBank/DDBJ whole genome shotgun (WGS) entry which is preliminary data.</text>
</comment>
<evidence type="ECO:0000313" key="2">
    <source>
        <dbReference type="Proteomes" id="UP001320420"/>
    </source>
</evidence>
<reference evidence="1 2" key="1">
    <citation type="submission" date="2024-02" db="EMBL/GenBank/DDBJ databases">
        <title>De novo assembly and annotation of 12 fungi associated with fruit tree decline syndrome in Ontario, Canada.</title>
        <authorList>
            <person name="Sulman M."/>
            <person name="Ellouze W."/>
            <person name="Ilyukhin E."/>
        </authorList>
    </citation>
    <scope>NUCLEOTIDE SEQUENCE [LARGE SCALE GENOMIC DNA]</scope>
    <source>
        <strain evidence="1 2">M11/M66-122</strain>
    </source>
</reference>
<protein>
    <submittedName>
        <fullName evidence="1">Uncharacterized protein</fullName>
    </submittedName>
</protein>
<gene>
    <name evidence="1" type="ORF">SLS62_006785</name>
</gene>
<keyword evidence="2" id="KW-1185">Reference proteome</keyword>
<dbReference type="EMBL" id="JAKJXP020000052">
    <property type="protein sequence ID" value="KAK7751240.1"/>
    <property type="molecule type" value="Genomic_DNA"/>
</dbReference>
<organism evidence="1 2">
    <name type="scientific">Diatrype stigma</name>
    <dbReference type="NCBI Taxonomy" id="117547"/>
    <lineage>
        <taxon>Eukaryota</taxon>
        <taxon>Fungi</taxon>
        <taxon>Dikarya</taxon>
        <taxon>Ascomycota</taxon>
        <taxon>Pezizomycotina</taxon>
        <taxon>Sordariomycetes</taxon>
        <taxon>Xylariomycetidae</taxon>
        <taxon>Xylariales</taxon>
        <taxon>Diatrypaceae</taxon>
        <taxon>Diatrype</taxon>
    </lineage>
</organism>
<proteinExistence type="predicted"/>
<name>A0AAN9URZ1_9PEZI</name>
<evidence type="ECO:0000313" key="1">
    <source>
        <dbReference type="EMBL" id="KAK7751240.1"/>
    </source>
</evidence>
<dbReference type="Proteomes" id="UP001320420">
    <property type="component" value="Unassembled WGS sequence"/>
</dbReference>
<accession>A0AAN9URZ1</accession>
<sequence length="118" mass="13254">MREFKIWFGSESQAKAYQVKNPEARIMWEDDGRQVWLPVTSHMTSLRSSSQGMIIIFDSAEAARAWVGRSVIGEEFIYGNPAVAAAYIKRVWDPSELWASSDAATTQLNTILSKRLAA</sequence>